<sequence>MGEAVKKAMYDDKVELILKGLTEGKSREELAEELEYKNYKSLDMYMRRKNWRWNQRTENYEEQVTKATFEDRLDQVRTIGTKAGRVIDLFNSGIEDPMEIAKKAGFRNHIEMANYMTNKNYVWNNELGNYGMKTGKLEDKHDKLVTEQTLNVTEETDIKQFIPILKVLQNNKDKIVENLTPELQTNKIPTYLVPGIATILSAQMMSSLKFLLREFSNEKNITQRQILEVALIEFFNKYGYSYRVKEMFNA</sequence>
<dbReference type="EMBL" id="CP020953">
    <property type="protein sequence ID" value="AWI03126.1"/>
    <property type="molecule type" value="Genomic_DNA"/>
</dbReference>
<proteinExistence type="predicted"/>
<reference evidence="2" key="1">
    <citation type="submission" date="2017-04" db="EMBL/GenBank/DDBJ databases">
        <authorList>
            <person name="Song Y."/>
            <person name="Cho B.-K."/>
        </authorList>
    </citation>
    <scope>NUCLEOTIDE SEQUENCE [LARGE SCALE GENOMIC DNA]</scope>
    <source>
        <strain evidence="2">SL1</strain>
    </source>
</reference>
<evidence type="ECO:0000313" key="1">
    <source>
        <dbReference type="EMBL" id="AWI03126.1"/>
    </source>
</evidence>
<accession>A0A2U8DK35</accession>
<dbReference type="Proteomes" id="UP000244910">
    <property type="component" value="Chromosome"/>
</dbReference>
<name>A0A2U8DK35_9CLOT</name>
<dbReference type="RefSeq" id="WP_032076131.1">
    <property type="nucleotide sequence ID" value="NZ_CP020953.1"/>
</dbReference>
<dbReference type="AlphaFoldDB" id="A0A2U8DK35"/>
<keyword evidence="2" id="KW-1185">Reference proteome</keyword>
<gene>
    <name evidence="1" type="ORF">B9W14_00925</name>
</gene>
<dbReference type="OrthoDB" id="2373107at2"/>
<dbReference type="KEGG" id="cdrk:B9W14_00925"/>
<organism evidence="1 2">
    <name type="scientific">Clostridium drakei</name>
    <dbReference type="NCBI Taxonomy" id="332101"/>
    <lineage>
        <taxon>Bacteria</taxon>
        <taxon>Bacillati</taxon>
        <taxon>Bacillota</taxon>
        <taxon>Clostridia</taxon>
        <taxon>Eubacteriales</taxon>
        <taxon>Clostridiaceae</taxon>
        <taxon>Clostridium</taxon>
    </lineage>
</organism>
<protein>
    <submittedName>
        <fullName evidence="1">Uncharacterized protein</fullName>
    </submittedName>
</protein>
<evidence type="ECO:0000313" key="2">
    <source>
        <dbReference type="Proteomes" id="UP000244910"/>
    </source>
</evidence>